<gene>
    <name evidence="2" type="ORF">AArc1_0384</name>
    <name evidence="3" type="ORF">AArcMg_0376</name>
</gene>
<dbReference type="EMBL" id="CP024047">
    <property type="protein sequence ID" value="AXR76728.1"/>
    <property type="molecule type" value="Genomic_DNA"/>
</dbReference>
<sequence>MRALQRCDFCEADAVGTFEAIPSTLEPEPHEQRRVVLCEECKRRLETIIEPLVARTSADTSERDRRTQRPLESAGSPDGSSGSIVASADGSTEKRPRDRSPNASVSDSRTEDPADSGATGEVTFDVDDEPDSDDADDAAEPLGEQPTEQNATESAPEPSSDDGPHSSETSEDTTESAGRSPTADTDPDATSAPPRAYGKVVRLLRNREFPMERTAVEKLAAGAYDLEAETAERIVDAALENGEFEERGGNLYRA</sequence>
<dbReference type="KEGG" id="nag:AArcMg_0376"/>
<dbReference type="AlphaFoldDB" id="A0A346PLK4"/>
<feature type="compositionally biased region" description="Basic and acidic residues" evidence="1">
    <location>
        <begin position="91"/>
        <end position="100"/>
    </location>
</feature>
<proteinExistence type="predicted"/>
<evidence type="ECO:0000313" key="5">
    <source>
        <dbReference type="Proteomes" id="UP000258707"/>
    </source>
</evidence>
<reference evidence="4" key="2">
    <citation type="submission" date="2018-02" db="EMBL/GenBank/DDBJ databases">
        <title>Phenotypic and genomic properties of facultatively anaerobic sulfur-reducing natronoarchaea from hypersaline soda lakes.</title>
        <authorList>
            <person name="Sorokin D.Y."/>
            <person name="Kublanov I.V."/>
            <person name="Roman P."/>
            <person name="Sinninghe Damste J.S."/>
            <person name="Golyshin P.N."/>
            <person name="Rojo D."/>
            <person name="Ciordia S."/>
            <person name="Mena M.D.C."/>
            <person name="Ferrer M."/>
            <person name="Messina E."/>
            <person name="Smedile F."/>
            <person name="La Spada G."/>
            <person name="La Cono V."/>
            <person name="Yakimov M.M."/>
        </authorList>
    </citation>
    <scope>NUCLEOTIDE SEQUENCE [LARGE SCALE GENOMIC DNA]</scope>
    <source>
        <strain evidence="4">AArc-Mg</strain>
    </source>
</reference>
<keyword evidence="4" id="KW-1185">Reference proteome</keyword>
<feature type="compositionally biased region" description="Basic and acidic residues" evidence="1">
    <location>
        <begin position="60"/>
        <end position="69"/>
    </location>
</feature>
<feature type="compositionally biased region" description="Acidic residues" evidence="1">
    <location>
        <begin position="124"/>
        <end position="139"/>
    </location>
</feature>
<dbReference type="RefSeq" id="WP_117362847.1">
    <property type="nucleotide sequence ID" value="NZ_CP024047.1"/>
</dbReference>
<evidence type="ECO:0000256" key="1">
    <source>
        <dbReference type="SAM" id="MobiDB-lite"/>
    </source>
</evidence>
<protein>
    <submittedName>
        <fullName evidence="2">HNH/McrA nuclease domain containing protein</fullName>
    </submittedName>
</protein>
<feature type="region of interest" description="Disordered" evidence="1">
    <location>
        <begin position="55"/>
        <end position="197"/>
    </location>
</feature>
<evidence type="ECO:0000313" key="4">
    <source>
        <dbReference type="Proteomes" id="UP000258613"/>
    </source>
</evidence>
<dbReference type="EMBL" id="CP027033">
    <property type="protein sequence ID" value="AXR80399.1"/>
    <property type="molecule type" value="Genomic_DNA"/>
</dbReference>
<dbReference type="KEGG" id="nan:AArc1_0384"/>
<organism evidence="3 4">
    <name type="scientific">Natrarchaeobaculum sulfurireducens</name>
    <dbReference type="NCBI Taxonomy" id="2044521"/>
    <lineage>
        <taxon>Archaea</taxon>
        <taxon>Methanobacteriati</taxon>
        <taxon>Methanobacteriota</taxon>
        <taxon>Stenosarchaea group</taxon>
        <taxon>Halobacteria</taxon>
        <taxon>Halobacteriales</taxon>
        <taxon>Natrialbaceae</taxon>
        <taxon>Natrarchaeobaculum</taxon>
    </lineage>
</organism>
<dbReference type="Proteomes" id="UP000258613">
    <property type="component" value="Chromosome"/>
</dbReference>
<evidence type="ECO:0000313" key="2">
    <source>
        <dbReference type="EMBL" id="AXR76728.1"/>
    </source>
</evidence>
<name>A0A346PLK4_9EURY</name>
<dbReference type="OrthoDB" id="204261at2157"/>
<reference evidence="3" key="3">
    <citation type="journal article" date="2019" name="Int. J. Syst. Evol. Microbiol.">
        <title>Natronolimnobius sulfurireducens sp. nov. and Halalkaliarchaeum desulfuricum gen. nov., sp. nov., the first sulfur-respiring alkaliphilic haloarchaea from hypersaline alkaline lakes.</title>
        <authorList>
            <person name="Sorokin D.Y."/>
            <person name="Yakimov M."/>
            <person name="Messina E."/>
            <person name="Merkel A.Y."/>
            <person name="Bale N.J."/>
            <person name="Sinninghe Damste J.S."/>
        </authorList>
    </citation>
    <scope>NUCLEOTIDE SEQUENCE</scope>
    <source>
        <strain evidence="3">AArc-Mg</strain>
        <strain evidence="2">AArc1</strain>
    </source>
</reference>
<reference evidence="5" key="1">
    <citation type="submission" date="2017-10" db="EMBL/GenBank/DDBJ databases">
        <title>Phenotypic and genomic properties of facultatively anaerobic sulfur-reducing natronoarchaea from hypersaline soda lakes.</title>
        <authorList>
            <person name="Sorokin D.Y."/>
            <person name="Kublanov I.V."/>
            <person name="Roman P."/>
            <person name="Sinninghe Damste J.S."/>
            <person name="Golyshin P.N."/>
            <person name="Rojo D."/>
            <person name="Ciordia S."/>
            <person name="Mena Md.C."/>
            <person name="Ferrer M."/>
            <person name="Messina E."/>
            <person name="Smedile F."/>
            <person name="La Spada G."/>
            <person name="La Cono V."/>
            <person name="Yakimov M.M."/>
        </authorList>
    </citation>
    <scope>NUCLEOTIDE SEQUENCE [LARGE SCALE GENOMIC DNA]</scope>
    <source>
        <strain evidence="5">AArc1</strain>
    </source>
</reference>
<dbReference type="GeneID" id="37640858"/>
<evidence type="ECO:0000313" key="3">
    <source>
        <dbReference type="EMBL" id="AXR80399.1"/>
    </source>
</evidence>
<accession>A0A346PB33</accession>
<dbReference type="Proteomes" id="UP000258707">
    <property type="component" value="Chromosome"/>
</dbReference>
<accession>A0A346PLK4</accession>